<dbReference type="Pfam" id="PF17761">
    <property type="entry name" value="DUF1016_N"/>
    <property type="match status" value="1"/>
</dbReference>
<name>A0A286TVG6_9BACT</name>
<reference evidence="3" key="1">
    <citation type="journal article" date="2017" name="Environ. Microbiol. Rep.">
        <title>Genetic Diversity of Marine Anaerobic Ammonium-Oxidizing Bacteria as Revealed by Genomic and Proteomic Analyses of 'Candidatus Scalindua japonica'.</title>
        <authorList>
            <person name="Oshiki M."/>
            <person name="Mizuto K."/>
            <person name="Kimura Z."/>
            <person name="Kindaichi T."/>
            <person name="Satoh H."/>
            <person name="Okabe S."/>
        </authorList>
    </citation>
    <scope>NUCLEOTIDE SEQUENCE [LARGE SCALE GENOMIC DNA]</scope>
    <source>
        <strain evidence="3">husup-a2</strain>
    </source>
</reference>
<keyword evidence="3" id="KW-1185">Reference proteome</keyword>
<dbReference type="InterPro" id="IPR041527">
    <property type="entry name" value="YhcG_N"/>
</dbReference>
<dbReference type="InterPro" id="IPR053148">
    <property type="entry name" value="PD-DEXK-like_domain"/>
</dbReference>
<dbReference type="AlphaFoldDB" id="A0A286TVG6"/>
<dbReference type="Proteomes" id="UP000218542">
    <property type="component" value="Unassembled WGS sequence"/>
</dbReference>
<accession>A0A286TVG6</accession>
<evidence type="ECO:0000259" key="1">
    <source>
        <dbReference type="Pfam" id="PF17761"/>
    </source>
</evidence>
<gene>
    <name evidence="2" type="ORF">SCALIN_C04_0347</name>
</gene>
<organism evidence="2 3">
    <name type="scientific">Candidatus Scalindua japonica</name>
    <dbReference type="NCBI Taxonomy" id="1284222"/>
    <lineage>
        <taxon>Bacteria</taxon>
        <taxon>Pseudomonadati</taxon>
        <taxon>Planctomycetota</taxon>
        <taxon>Candidatus Brocadiia</taxon>
        <taxon>Candidatus Brocadiales</taxon>
        <taxon>Candidatus Scalinduaceae</taxon>
        <taxon>Candidatus Scalindua</taxon>
    </lineage>
</organism>
<feature type="domain" description="YhcG N-terminal" evidence="1">
    <location>
        <begin position="13"/>
        <end position="85"/>
    </location>
</feature>
<dbReference type="EMBL" id="BAOS01000004">
    <property type="protein sequence ID" value="GAX59859.1"/>
    <property type="molecule type" value="Genomic_DNA"/>
</dbReference>
<sequence length="85" mass="9636">MSEVVGTGLYEKIKCIVDEARKKVNRVVSSAMVDAYWNIGCLIVEEEQKGEKRAEYGAKLLKTLSVRLSRELGKGFDISNLKRMR</sequence>
<dbReference type="OrthoDB" id="9801263at2"/>
<evidence type="ECO:0000313" key="3">
    <source>
        <dbReference type="Proteomes" id="UP000218542"/>
    </source>
</evidence>
<comment type="caution">
    <text evidence="2">The sequence shown here is derived from an EMBL/GenBank/DDBJ whole genome shotgun (WGS) entry which is preliminary data.</text>
</comment>
<dbReference type="PANTHER" id="PTHR30547">
    <property type="entry name" value="UNCHARACTERIZED PROTEIN YHCG-RELATED"/>
    <property type="match status" value="1"/>
</dbReference>
<evidence type="ECO:0000313" key="2">
    <source>
        <dbReference type="EMBL" id="GAX59859.1"/>
    </source>
</evidence>
<proteinExistence type="predicted"/>
<protein>
    <recommendedName>
        <fullName evidence="1">YhcG N-terminal domain-containing protein</fullName>
    </recommendedName>
</protein>
<dbReference type="PANTHER" id="PTHR30547:SF5">
    <property type="entry name" value="NUCLEASE YHCG-RELATED"/>
    <property type="match status" value="1"/>
</dbReference>